<proteinExistence type="predicted"/>
<dbReference type="EMBL" id="JAIWQS010000007">
    <property type="protein sequence ID" value="KAJ8759174.1"/>
    <property type="molecule type" value="Genomic_DNA"/>
</dbReference>
<evidence type="ECO:0000259" key="1">
    <source>
        <dbReference type="PROSITE" id="PS50181"/>
    </source>
</evidence>
<dbReference type="SUPFAM" id="SSF81383">
    <property type="entry name" value="F-box domain"/>
    <property type="match status" value="1"/>
</dbReference>
<dbReference type="PROSITE" id="PS50181">
    <property type="entry name" value="FBOX"/>
    <property type="match status" value="1"/>
</dbReference>
<evidence type="ECO:0000313" key="2">
    <source>
        <dbReference type="EMBL" id="KAJ8759174.1"/>
    </source>
</evidence>
<dbReference type="CDD" id="cd09917">
    <property type="entry name" value="F-box_SF"/>
    <property type="match status" value="1"/>
</dbReference>
<gene>
    <name evidence="2" type="ORF">K2173_004181</name>
</gene>
<dbReference type="PANTHER" id="PTHR34049">
    <property type="entry name" value="F-BOX PROTEIN SKIP27"/>
    <property type="match status" value="1"/>
</dbReference>
<evidence type="ECO:0000313" key="3">
    <source>
        <dbReference type="Proteomes" id="UP001159364"/>
    </source>
</evidence>
<sequence>MALGKRCSSMKLSRGVEEEEQRRGLEFVQYTRSFGRKRIWILNNEVGLVSLDSATPSTPLKRLCSGKMTVVDDGNETQKSHLESLPQDILVRVLCCVSHDDLKQLLMVSRAISEATLIAKKLHFEYSTPRKVRAFRCSVNFENPNELGEIEAPNAPKQSRSHRSRLSKRSLADISVALFSSPTKKGLFKETEM</sequence>
<reference evidence="2 3" key="1">
    <citation type="submission" date="2021-09" db="EMBL/GenBank/DDBJ databases">
        <title>Genomic insights and catalytic innovation underlie evolution of tropane alkaloids biosynthesis.</title>
        <authorList>
            <person name="Wang Y.-J."/>
            <person name="Tian T."/>
            <person name="Huang J.-P."/>
            <person name="Huang S.-X."/>
        </authorList>
    </citation>
    <scope>NUCLEOTIDE SEQUENCE [LARGE SCALE GENOMIC DNA]</scope>
    <source>
        <strain evidence="2">KIB-2018</strain>
        <tissue evidence="2">Leaf</tissue>
    </source>
</reference>
<organism evidence="2 3">
    <name type="scientific">Erythroxylum novogranatense</name>
    <dbReference type="NCBI Taxonomy" id="1862640"/>
    <lineage>
        <taxon>Eukaryota</taxon>
        <taxon>Viridiplantae</taxon>
        <taxon>Streptophyta</taxon>
        <taxon>Embryophyta</taxon>
        <taxon>Tracheophyta</taxon>
        <taxon>Spermatophyta</taxon>
        <taxon>Magnoliopsida</taxon>
        <taxon>eudicotyledons</taxon>
        <taxon>Gunneridae</taxon>
        <taxon>Pentapetalae</taxon>
        <taxon>rosids</taxon>
        <taxon>fabids</taxon>
        <taxon>Malpighiales</taxon>
        <taxon>Erythroxylaceae</taxon>
        <taxon>Erythroxylum</taxon>
    </lineage>
</organism>
<protein>
    <recommendedName>
        <fullName evidence="1">F-box domain-containing protein</fullName>
    </recommendedName>
</protein>
<dbReference type="PANTHER" id="PTHR34049:SF1">
    <property type="entry name" value="F-BOX PROTEIN SKIP27"/>
    <property type="match status" value="1"/>
</dbReference>
<dbReference type="InterPro" id="IPR001810">
    <property type="entry name" value="F-box_dom"/>
</dbReference>
<dbReference type="Proteomes" id="UP001159364">
    <property type="component" value="Linkage Group LG07"/>
</dbReference>
<keyword evidence="3" id="KW-1185">Reference proteome</keyword>
<dbReference type="InterPro" id="IPR036047">
    <property type="entry name" value="F-box-like_dom_sf"/>
</dbReference>
<name>A0AAV8SYP8_9ROSI</name>
<accession>A0AAV8SYP8</accession>
<dbReference type="AlphaFoldDB" id="A0AAV8SYP8"/>
<comment type="caution">
    <text evidence="2">The sequence shown here is derived from an EMBL/GenBank/DDBJ whole genome shotgun (WGS) entry which is preliminary data.</text>
</comment>
<dbReference type="InterPro" id="IPR045286">
    <property type="entry name" value="FBS1-like"/>
</dbReference>
<feature type="domain" description="F-box" evidence="1">
    <location>
        <begin position="79"/>
        <end position="127"/>
    </location>
</feature>